<dbReference type="Proteomes" id="UP000026962">
    <property type="component" value="Chromosome 5"/>
</dbReference>
<evidence type="ECO:0008006" key="3">
    <source>
        <dbReference type="Google" id="ProtNLM"/>
    </source>
</evidence>
<evidence type="ECO:0000313" key="2">
    <source>
        <dbReference type="Proteomes" id="UP000026962"/>
    </source>
</evidence>
<accession>A0A0E0L4Y7</accession>
<dbReference type="Gramene" id="OPUNC05G21190.1">
    <property type="protein sequence ID" value="OPUNC05G21190.1"/>
    <property type="gene ID" value="OPUNC05G21190"/>
</dbReference>
<dbReference type="SUPFAM" id="SSF52540">
    <property type="entry name" value="P-loop containing nucleoside triphosphate hydrolases"/>
    <property type="match status" value="1"/>
</dbReference>
<dbReference type="EnsemblPlants" id="OPUNC05G21190.1">
    <property type="protein sequence ID" value="OPUNC05G21190.1"/>
    <property type="gene ID" value="OPUNC05G21190"/>
</dbReference>
<dbReference type="InterPro" id="IPR027417">
    <property type="entry name" value="P-loop_NTPase"/>
</dbReference>
<dbReference type="HOGENOM" id="CLU_001090_4_0_1"/>
<keyword evidence="2" id="KW-1185">Reference proteome</keyword>
<sequence>MELFSAILGDLASRSISYVMDRYCNQQPAAIDDGGRKLRRLLLRTHTIIEEAEGRRVTNAGMLRQLKAMRDELFRGHYVLGTFRHRALLRQEEEDDEQVRSSFAISRFNPAKRIRFCSASTSSFQDLESMIRSLEDAIADTKEFIVFLMSCPPIMYRQPFSTHLYLDKCMFSRQIEREQVIDFLLQIDPDPHGSCNDIGVLPIIGPALIGKSTLIEHVCRDERVKSHFSLIFFYSGDELKHETVATFRDRCVIKHQNNCTSSPKTVLLVIEIVGDVDEDTWKELYYSSKNLISPGSKIIITSRSEKIARFGTTGALRLKCLPTEAYWYYFSADPDEHPKLTSIAMEIAAELRRSLFCAHVVGALLRVHLDAHFWCRVLECTREYMQKNLILASEYPHDLNTDKNHPRYAWRISEPKPVKYLLIYDSYQKGSEDAEVPTITIQDLLFGEASARGRFDILLWKSQMPPYCSHICSCVI</sequence>
<reference evidence="1" key="2">
    <citation type="submission" date="2018-05" db="EMBL/GenBank/DDBJ databases">
        <title>OpunRS2 (Oryza punctata Reference Sequence Version 2).</title>
        <authorList>
            <person name="Zhang J."/>
            <person name="Kudrna D."/>
            <person name="Lee S."/>
            <person name="Talag J."/>
            <person name="Welchert J."/>
            <person name="Wing R.A."/>
        </authorList>
    </citation>
    <scope>NUCLEOTIDE SEQUENCE [LARGE SCALE GENOMIC DNA]</scope>
</reference>
<dbReference type="Gene3D" id="3.40.50.300">
    <property type="entry name" value="P-loop containing nucleotide triphosphate hydrolases"/>
    <property type="match status" value="1"/>
</dbReference>
<dbReference type="eggNOG" id="KOG4658">
    <property type="taxonomic scope" value="Eukaryota"/>
</dbReference>
<evidence type="ECO:0000313" key="1">
    <source>
        <dbReference type="EnsemblPlants" id="OPUNC05G21190.1"/>
    </source>
</evidence>
<proteinExistence type="predicted"/>
<dbReference type="PANTHER" id="PTHR33377:SF115">
    <property type="entry name" value="OS05G0533301 PROTEIN"/>
    <property type="match status" value="1"/>
</dbReference>
<name>A0A0E0L4Y7_ORYPU</name>
<reference evidence="1" key="1">
    <citation type="submission" date="2015-04" db="UniProtKB">
        <authorList>
            <consortium name="EnsemblPlants"/>
        </authorList>
    </citation>
    <scope>IDENTIFICATION</scope>
</reference>
<dbReference type="OMA" id="YVCKCEI"/>
<protein>
    <recommendedName>
        <fullName evidence="3">NB-ARC domain-containing protein</fullName>
    </recommendedName>
</protein>
<organism evidence="1">
    <name type="scientific">Oryza punctata</name>
    <name type="common">Red rice</name>
    <dbReference type="NCBI Taxonomy" id="4537"/>
    <lineage>
        <taxon>Eukaryota</taxon>
        <taxon>Viridiplantae</taxon>
        <taxon>Streptophyta</taxon>
        <taxon>Embryophyta</taxon>
        <taxon>Tracheophyta</taxon>
        <taxon>Spermatophyta</taxon>
        <taxon>Magnoliopsida</taxon>
        <taxon>Liliopsida</taxon>
        <taxon>Poales</taxon>
        <taxon>Poaceae</taxon>
        <taxon>BOP clade</taxon>
        <taxon>Oryzoideae</taxon>
        <taxon>Oryzeae</taxon>
        <taxon>Oryzinae</taxon>
        <taxon>Oryza</taxon>
    </lineage>
</organism>
<dbReference type="STRING" id="4537.A0A0E0L4Y7"/>
<dbReference type="PANTHER" id="PTHR33377">
    <property type="entry name" value="OS10G0134700 PROTEIN-RELATED"/>
    <property type="match status" value="1"/>
</dbReference>
<dbReference type="AlphaFoldDB" id="A0A0E0L4Y7"/>